<gene>
    <name evidence="8" type="ORF">QDS18_10190</name>
</gene>
<organism evidence="8 9">
    <name type="scientific">Paenibacillus polymyxa</name>
    <name type="common">Bacillus polymyxa</name>
    <dbReference type="NCBI Taxonomy" id="1406"/>
    <lineage>
        <taxon>Bacteria</taxon>
        <taxon>Bacillati</taxon>
        <taxon>Bacillota</taxon>
        <taxon>Bacilli</taxon>
        <taxon>Bacillales</taxon>
        <taxon>Paenibacillaceae</taxon>
        <taxon>Paenibacillus</taxon>
    </lineage>
</organism>
<dbReference type="EMBL" id="JARVWT010000003">
    <property type="protein sequence ID" value="MDH2331243.1"/>
    <property type="molecule type" value="Genomic_DNA"/>
</dbReference>
<dbReference type="PANTHER" id="PTHR42812">
    <property type="entry name" value="BETA-XYLOSIDASE"/>
    <property type="match status" value="1"/>
</dbReference>
<evidence type="ECO:0000256" key="5">
    <source>
        <dbReference type="PIRSR" id="PIRSR606710-2"/>
    </source>
</evidence>
<dbReference type="Proteomes" id="UP001229409">
    <property type="component" value="Unassembled WGS sequence"/>
</dbReference>
<dbReference type="InterPro" id="IPR013320">
    <property type="entry name" value="ConA-like_dom_sf"/>
</dbReference>
<feature type="active site" description="Proton acceptor" evidence="4">
    <location>
        <position position="17"/>
    </location>
</feature>
<dbReference type="CDD" id="cd18617">
    <property type="entry name" value="GH43_XynB-like"/>
    <property type="match status" value="1"/>
</dbReference>
<dbReference type="AlphaFoldDB" id="A0AAP3ZY06"/>
<evidence type="ECO:0000313" key="8">
    <source>
        <dbReference type="EMBL" id="MDH2331243.1"/>
    </source>
</evidence>
<dbReference type="InterPro" id="IPR023296">
    <property type="entry name" value="Glyco_hydro_beta-prop_sf"/>
</dbReference>
<evidence type="ECO:0000256" key="1">
    <source>
        <dbReference type="ARBA" id="ARBA00009865"/>
    </source>
</evidence>
<dbReference type="InterPro" id="IPR006710">
    <property type="entry name" value="Glyco_hydro_43"/>
</dbReference>
<dbReference type="SUPFAM" id="SSF49899">
    <property type="entry name" value="Concanavalin A-like lectins/glucanases"/>
    <property type="match status" value="1"/>
</dbReference>
<dbReference type="Pfam" id="PF04616">
    <property type="entry name" value="Glyco_hydro_43"/>
    <property type="match status" value="1"/>
</dbReference>
<evidence type="ECO:0000256" key="3">
    <source>
        <dbReference type="ARBA" id="ARBA00023295"/>
    </source>
</evidence>
<evidence type="ECO:0000259" key="7">
    <source>
        <dbReference type="Pfam" id="PF17851"/>
    </source>
</evidence>
<dbReference type="GO" id="GO:0004553">
    <property type="term" value="F:hydrolase activity, hydrolyzing O-glycosyl compounds"/>
    <property type="evidence" value="ECO:0007669"/>
    <property type="project" value="InterPro"/>
</dbReference>
<keyword evidence="2 6" id="KW-0378">Hydrolase</keyword>
<comment type="caution">
    <text evidence="8">The sequence shown here is derived from an EMBL/GenBank/DDBJ whole genome shotgun (WGS) entry which is preliminary data.</text>
</comment>
<dbReference type="RefSeq" id="WP_279833357.1">
    <property type="nucleotide sequence ID" value="NZ_JARVWT010000003.1"/>
</dbReference>
<feature type="domain" description="Beta-xylosidase C-terminal Concanavalin A-like" evidence="7">
    <location>
        <begin position="345"/>
        <end position="551"/>
    </location>
</feature>
<dbReference type="InterPro" id="IPR051795">
    <property type="entry name" value="Glycosyl_Hydrlase_43"/>
</dbReference>
<evidence type="ECO:0000256" key="4">
    <source>
        <dbReference type="PIRSR" id="PIRSR606710-1"/>
    </source>
</evidence>
<protein>
    <submittedName>
        <fullName evidence="8">Glycoside hydrolase family 43 protein</fullName>
    </submittedName>
</protein>
<dbReference type="Gene3D" id="2.60.120.200">
    <property type="match status" value="1"/>
</dbReference>
<comment type="similarity">
    <text evidence="1 6">Belongs to the glycosyl hydrolase 43 family.</text>
</comment>
<name>A0AAP3ZY06_PAEPO</name>
<dbReference type="PANTHER" id="PTHR42812:SF12">
    <property type="entry name" value="BETA-XYLOSIDASE-RELATED"/>
    <property type="match status" value="1"/>
</dbReference>
<dbReference type="GO" id="GO:0005975">
    <property type="term" value="P:carbohydrate metabolic process"/>
    <property type="evidence" value="ECO:0007669"/>
    <property type="project" value="InterPro"/>
</dbReference>
<reference evidence="8" key="1">
    <citation type="submission" date="2023-04" db="EMBL/GenBank/DDBJ databases">
        <title>Uncovering the Secrets of Slow-Growing Bacteria in Tropical Savanna Soil through Cultivation and Genomic Analysis.</title>
        <authorList>
            <person name="Goncalves O.S."/>
            <person name="Santana M.F."/>
        </authorList>
    </citation>
    <scope>NUCLEOTIDE SEQUENCE</scope>
    <source>
        <strain evidence="8">ANTI</strain>
    </source>
</reference>
<evidence type="ECO:0000256" key="6">
    <source>
        <dbReference type="RuleBase" id="RU361187"/>
    </source>
</evidence>
<keyword evidence="3 6" id="KW-0326">Glycosidase</keyword>
<feature type="site" description="Important for catalytic activity, responsible for pKa modulation of the active site Glu and correct orientation of both the proton donor and substrate" evidence="5">
    <location>
        <position position="123"/>
    </location>
</feature>
<proteinExistence type="inferred from homology"/>
<dbReference type="Gene3D" id="2.115.10.20">
    <property type="entry name" value="Glycosyl hydrolase domain, family 43"/>
    <property type="match status" value="1"/>
</dbReference>
<evidence type="ECO:0000256" key="2">
    <source>
        <dbReference type="ARBA" id="ARBA00022801"/>
    </source>
</evidence>
<dbReference type="Pfam" id="PF17851">
    <property type="entry name" value="GH43_C2"/>
    <property type="match status" value="1"/>
</dbReference>
<dbReference type="InterPro" id="IPR041542">
    <property type="entry name" value="GH43_C2"/>
</dbReference>
<sequence length="563" mass="62342">MATLRYTNPVVPGFYPDPSVIRVGEDYYMAASSFEYMPGLPIFHSRNLTDWRQIGHALNRRSQIDLSTRKSSEGIYAPTLRYHQGVFYLITTDVMGIGNFYIISMNPAGPWSDPICIPYGNIDPSLLLDDDGKVYVTVQSGADAESHIIQYEIDITTGQALTEPIAIAHGDGGVWTEGPHLYHIGSHYYLLCACGGTGRDHRTLVYRAERPYGPFERMTEPMLTHNALPAHPIQNTGHAELVEDTRGDWWAFFLGVRPVVDIEPVADRLEAVEPQAEVPPSYSVLGRETFLAPVRWTTDGWPTADNNAGTVQLHMSVDRQPFSLAEQARPPASAPLAPAKRHSWRDDFGGQRLDFRWAAPRRLCEACISLEARPGWLTLIGNRHTLLDEAPSVFLGTRLRHHQIAVRSRLYFQPQHEGEEAGLAVRLNEHGHFTLGIRRDGEGNMLTVVVSVADQGKRTEWVSVPLAAPDIPSGEGMELRILSDAYHFALSYAVRPGNWVPLATVPAFVVSSESNGGFTGALIGMYAVSTVAVDEPVSVAATPAYFQYFSYDGLDYISHISQT</sequence>
<evidence type="ECO:0000313" key="9">
    <source>
        <dbReference type="Proteomes" id="UP001229409"/>
    </source>
</evidence>
<accession>A0AAP3ZY06</accession>
<feature type="active site" description="Proton donor" evidence="4">
    <location>
        <position position="177"/>
    </location>
</feature>
<dbReference type="SUPFAM" id="SSF75005">
    <property type="entry name" value="Arabinanase/levansucrase/invertase"/>
    <property type="match status" value="1"/>
</dbReference>